<protein>
    <recommendedName>
        <fullName evidence="4">TonB C-terminal domain-containing protein</fullName>
    </recommendedName>
</protein>
<organism evidence="2 3">
    <name type="scientific">Curvibacter microcysteis</name>
    <dbReference type="NCBI Taxonomy" id="3026419"/>
    <lineage>
        <taxon>Bacteria</taxon>
        <taxon>Pseudomonadati</taxon>
        <taxon>Pseudomonadota</taxon>
        <taxon>Betaproteobacteria</taxon>
        <taxon>Burkholderiales</taxon>
        <taxon>Comamonadaceae</taxon>
        <taxon>Curvibacter</taxon>
    </lineage>
</organism>
<dbReference type="RefSeq" id="WP_273927392.1">
    <property type="nucleotide sequence ID" value="NZ_JAQSIO010000004.1"/>
</dbReference>
<reference evidence="2 3" key="1">
    <citation type="submission" date="2023-02" db="EMBL/GenBank/DDBJ databases">
        <title>Bacterial whole genome sequence for Curvibacter sp. HBC28.</title>
        <authorList>
            <person name="Le V."/>
            <person name="Ko S.-R."/>
            <person name="Ahn C.-Y."/>
            <person name="Oh H.-M."/>
        </authorList>
    </citation>
    <scope>NUCLEOTIDE SEQUENCE [LARGE SCALE GENOMIC DNA]</scope>
    <source>
        <strain evidence="2 3">HBC28</strain>
    </source>
</reference>
<evidence type="ECO:0000313" key="2">
    <source>
        <dbReference type="EMBL" id="MDD0815706.1"/>
    </source>
</evidence>
<evidence type="ECO:0008006" key="4">
    <source>
        <dbReference type="Google" id="ProtNLM"/>
    </source>
</evidence>
<feature type="region of interest" description="Disordered" evidence="1">
    <location>
        <begin position="38"/>
        <end position="83"/>
    </location>
</feature>
<evidence type="ECO:0000313" key="3">
    <source>
        <dbReference type="Proteomes" id="UP001528672"/>
    </source>
</evidence>
<comment type="caution">
    <text evidence="2">The sequence shown here is derived from an EMBL/GenBank/DDBJ whole genome shotgun (WGS) entry which is preliminary data.</text>
</comment>
<name>A0ABT5MH06_9BURK</name>
<sequence>MNGPNTRSSLLNNRWWQRPPLLVATLWAALLASCSNTPLPDSSTPAASQPDPSPASQNASSSPSAQRAGPPPPSQASTAKAYRQDAAKHLYQLNGDRLYSGKLPPMLYAVGVLQVHIDRHGQVSQLHWMRAPRHAPEVISEIERTVRRAAPYPVPARLGTVVYTDTWLWDKSGRFQLDTLTEGQL</sequence>
<dbReference type="PROSITE" id="PS51257">
    <property type="entry name" value="PROKAR_LIPOPROTEIN"/>
    <property type="match status" value="1"/>
</dbReference>
<feature type="compositionally biased region" description="Low complexity" evidence="1">
    <location>
        <begin position="40"/>
        <end position="68"/>
    </location>
</feature>
<gene>
    <name evidence="2" type="ORF">PSQ39_13800</name>
</gene>
<accession>A0ABT5MH06</accession>
<proteinExistence type="predicted"/>
<dbReference type="Proteomes" id="UP001528672">
    <property type="component" value="Unassembled WGS sequence"/>
</dbReference>
<evidence type="ECO:0000256" key="1">
    <source>
        <dbReference type="SAM" id="MobiDB-lite"/>
    </source>
</evidence>
<keyword evidence="3" id="KW-1185">Reference proteome</keyword>
<dbReference type="EMBL" id="JAQSIO010000004">
    <property type="protein sequence ID" value="MDD0815706.1"/>
    <property type="molecule type" value="Genomic_DNA"/>
</dbReference>